<proteinExistence type="predicted"/>
<protein>
    <submittedName>
        <fullName evidence="1">Uncharacterized protein</fullName>
    </submittedName>
</protein>
<gene>
    <name evidence="1" type="ORF">PSON_ATCC_30995.1.T0910096</name>
</gene>
<sequence>MLGHKVTSQATKNIPFYNQFIAGINKQLQFKRSLLQQDKINIKLSQQSKSKLRNFIQLNINCINDSILSNKHIKIAVSIVQLFTKLGKRIVDAIVQPLINALSKDASQNHFGDNLLDSYLQLSKNNPIKNFPINISAKQFKNLTNSKNLILASFLICAENNEEHQPKQDFSCTIFIQQHSSNQRHYNNLNENSKFILN</sequence>
<dbReference type="Proteomes" id="UP000692954">
    <property type="component" value="Unassembled WGS sequence"/>
</dbReference>
<comment type="caution">
    <text evidence="1">The sequence shown here is derived from an EMBL/GenBank/DDBJ whole genome shotgun (WGS) entry which is preliminary data.</text>
</comment>
<name>A0A8S1PYQ5_9CILI</name>
<dbReference type="EMBL" id="CAJJDN010000091">
    <property type="protein sequence ID" value="CAD8108487.1"/>
    <property type="molecule type" value="Genomic_DNA"/>
</dbReference>
<keyword evidence="2" id="KW-1185">Reference proteome</keyword>
<evidence type="ECO:0000313" key="1">
    <source>
        <dbReference type="EMBL" id="CAD8108487.1"/>
    </source>
</evidence>
<reference evidence="1" key="1">
    <citation type="submission" date="2021-01" db="EMBL/GenBank/DDBJ databases">
        <authorList>
            <consortium name="Genoscope - CEA"/>
            <person name="William W."/>
        </authorList>
    </citation>
    <scope>NUCLEOTIDE SEQUENCE</scope>
</reference>
<dbReference type="AlphaFoldDB" id="A0A8S1PYQ5"/>
<organism evidence="1 2">
    <name type="scientific">Paramecium sonneborni</name>
    <dbReference type="NCBI Taxonomy" id="65129"/>
    <lineage>
        <taxon>Eukaryota</taxon>
        <taxon>Sar</taxon>
        <taxon>Alveolata</taxon>
        <taxon>Ciliophora</taxon>
        <taxon>Intramacronucleata</taxon>
        <taxon>Oligohymenophorea</taxon>
        <taxon>Peniculida</taxon>
        <taxon>Parameciidae</taxon>
        <taxon>Paramecium</taxon>
    </lineage>
</organism>
<accession>A0A8S1PYQ5</accession>
<evidence type="ECO:0000313" key="2">
    <source>
        <dbReference type="Proteomes" id="UP000692954"/>
    </source>
</evidence>